<evidence type="ECO:0000313" key="1">
    <source>
        <dbReference type="EMBL" id="KAF5932156.1"/>
    </source>
</evidence>
<organism evidence="1 2">
    <name type="scientific">Camellia sinensis</name>
    <name type="common">Tea plant</name>
    <name type="synonym">Thea sinensis</name>
    <dbReference type="NCBI Taxonomy" id="4442"/>
    <lineage>
        <taxon>Eukaryota</taxon>
        <taxon>Viridiplantae</taxon>
        <taxon>Streptophyta</taxon>
        <taxon>Embryophyta</taxon>
        <taxon>Tracheophyta</taxon>
        <taxon>Spermatophyta</taxon>
        <taxon>Magnoliopsida</taxon>
        <taxon>eudicotyledons</taxon>
        <taxon>Gunneridae</taxon>
        <taxon>Pentapetalae</taxon>
        <taxon>asterids</taxon>
        <taxon>Ericales</taxon>
        <taxon>Theaceae</taxon>
        <taxon>Camellia</taxon>
    </lineage>
</organism>
<accession>A0A7J7FYU5</accession>
<gene>
    <name evidence="1" type="ORF">HYC85_028327</name>
</gene>
<name>A0A7J7FYU5_CAMSI</name>
<dbReference type="EMBL" id="JACBKZ010000014">
    <property type="protein sequence ID" value="KAF5932156.1"/>
    <property type="molecule type" value="Genomic_DNA"/>
</dbReference>
<keyword evidence="2" id="KW-1185">Reference proteome</keyword>
<dbReference type="AlphaFoldDB" id="A0A7J7FYU5"/>
<dbReference type="Proteomes" id="UP000593564">
    <property type="component" value="Unassembled WGS sequence"/>
</dbReference>
<reference evidence="2" key="1">
    <citation type="journal article" date="2020" name="Nat. Commun.">
        <title>Genome assembly of wild tea tree DASZ reveals pedigree and selection history of tea varieties.</title>
        <authorList>
            <person name="Zhang W."/>
            <person name="Zhang Y."/>
            <person name="Qiu H."/>
            <person name="Guo Y."/>
            <person name="Wan H."/>
            <person name="Zhang X."/>
            <person name="Scossa F."/>
            <person name="Alseekh S."/>
            <person name="Zhang Q."/>
            <person name="Wang P."/>
            <person name="Xu L."/>
            <person name="Schmidt M.H."/>
            <person name="Jia X."/>
            <person name="Li D."/>
            <person name="Zhu A."/>
            <person name="Guo F."/>
            <person name="Chen W."/>
            <person name="Ni D."/>
            <person name="Usadel B."/>
            <person name="Fernie A.R."/>
            <person name="Wen W."/>
        </authorList>
    </citation>
    <scope>NUCLEOTIDE SEQUENCE [LARGE SCALE GENOMIC DNA]</scope>
    <source>
        <strain evidence="2">cv. G240</strain>
    </source>
</reference>
<sequence length="620" mass="69263">MHSLHHLRLWLAPFHVELGLLACIHCITSAYGLRLSKLSLVWHDIVCTVRLKLVQLDEPHRYCILRSSALSKMGRLWALTFTPVIVMTFEFCQRGTIVDTPFLTVLKTGTSPLEHLVITLVCVRLEFPEVSGMPYEASPHITGHGLRPPASDFMPSAMYIAGTRGLFLVFLIGFELKEATRSSFVKEDFKAGTAVQKEYAKKVINGRQATNVASHPPVMAGSLHWWPASPKGCRLEDVGPRLGIEWMEKDDGWVGLGHPQGLKNFWAKWGQQVRPQMKAQAQGTGLGPSQNGKDREFKVSIKFAAKPDIHHLQEFMRDMSARAFYEPILVTDFVAKYFDVKDLIRPLSDQECLKNFESAINKNLWELNSAERVVEMGHFSSLFNGLARSFSIKNGQNSGYCGGSESAESMVKESKKNELILRSSGTVHVNGSNNFASVFSKRGEKGVNQDCFIVWEIIQPSPTGVDTPFLTDLKTQTSLVERSVMLYIVLVLRFQSLGCKPCLRTSGLFCALPQFANQVLFSSFSLPEGMERSRRPSLSGRRLHFAFAATKSKKGAWQSIFTYVCTTTLPVIAQALGSVDLDPRATNHASRCMMAEESNCTTQYEMNAHINTTRPKLHHG</sequence>
<evidence type="ECO:0000313" key="2">
    <source>
        <dbReference type="Proteomes" id="UP000593564"/>
    </source>
</evidence>
<comment type="caution">
    <text evidence="1">The sequence shown here is derived from an EMBL/GenBank/DDBJ whole genome shotgun (WGS) entry which is preliminary data.</text>
</comment>
<proteinExistence type="predicted"/>
<protein>
    <submittedName>
        <fullName evidence="1">Uncharacterized protein</fullName>
    </submittedName>
</protein>
<reference evidence="1 2" key="2">
    <citation type="submission" date="2020-07" db="EMBL/GenBank/DDBJ databases">
        <title>Genome assembly of wild tea tree DASZ reveals pedigree and selection history of tea varieties.</title>
        <authorList>
            <person name="Zhang W."/>
        </authorList>
    </citation>
    <scope>NUCLEOTIDE SEQUENCE [LARGE SCALE GENOMIC DNA]</scope>
    <source>
        <strain evidence="2">cv. G240</strain>
        <tissue evidence="1">Leaf</tissue>
    </source>
</reference>